<feature type="domain" description="BanI/HgiCI N-terminal" evidence="1">
    <location>
        <begin position="17"/>
        <end position="181"/>
    </location>
</feature>
<keyword evidence="3" id="KW-0378">Hydrolase</keyword>
<dbReference type="RefSeq" id="WP_169362774.1">
    <property type="nucleotide sequence ID" value="NZ_JAAVJL010000001.1"/>
</dbReference>
<keyword evidence="4" id="KW-1185">Reference proteome</keyword>
<dbReference type="InterPro" id="IPR058974">
    <property type="entry name" value="RE_BanI/HgiCI_N"/>
</dbReference>
<name>A0ABX1LQL0_9CYAN</name>
<dbReference type="Pfam" id="PF24447">
    <property type="entry name" value="RE_BanI"/>
    <property type="match status" value="1"/>
</dbReference>
<dbReference type="GO" id="GO:0004519">
    <property type="term" value="F:endonuclease activity"/>
    <property type="evidence" value="ECO:0007669"/>
    <property type="project" value="UniProtKB-KW"/>
</dbReference>
<dbReference type="Pfam" id="PF26568">
    <property type="entry name" value="RE_BanI_C"/>
    <property type="match status" value="1"/>
</dbReference>
<keyword evidence="3" id="KW-0255">Endonuclease</keyword>
<feature type="domain" description="BanI/HgiCI C-terminal" evidence="2">
    <location>
        <begin position="185"/>
        <end position="340"/>
    </location>
</feature>
<organism evidence="3 4">
    <name type="scientific">Pseudanabaena yagii GIHE-NHR1</name>
    <dbReference type="NCBI Taxonomy" id="2722753"/>
    <lineage>
        <taxon>Bacteria</taxon>
        <taxon>Bacillati</taxon>
        <taxon>Cyanobacteriota</taxon>
        <taxon>Cyanophyceae</taxon>
        <taxon>Pseudanabaenales</taxon>
        <taxon>Pseudanabaenaceae</taxon>
        <taxon>Pseudanabaena</taxon>
        <taxon>Pseudanabaena yagii</taxon>
    </lineage>
</organism>
<evidence type="ECO:0000313" key="3">
    <source>
        <dbReference type="EMBL" id="NMF57786.1"/>
    </source>
</evidence>
<evidence type="ECO:0000313" key="4">
    <source>
        <dbReference type="Proteomes" id="UP000738376"/>
    </source>
</evidence>
<dbReference type="EMBL" id="JAAVJL010000001">
    <property type="protein sequence ID" value="NMF57786.1"/>
    <property type="molecule type" value="Genomic_DNA"/>
</dbReference>
<dbReference type="Proteomes" id="UP000738376">
    <property type="component" value="Unassembled WGS sequence"/>
</dbReference>
<dbReference type="InterPro" id="IPR058973">
    <property type="entry name" value="RE_BanI/HgiCI_C"/>
</dbReference>
<accession>A0ABX1LQL0</accession>
<sequence>MNYNRTFAELEKKAVKWWPKELEATVAAESVIPKLIATQDRFISILKLSGDNPHQVFDVLQASGMSANLFLKHLVILADYGGELIKRLGREFTETFAIDPVTNRRVMQYVFREKTEVYEFQVLPINGLGNAKLDIDGVSITKVVPLSPLHKDLIMILLYGATSDVAHLAALEKCEIGILLGDEIAIDKYVREKYLYVSRITTGANTNSLGQIAQTYVLETLRGFLTQDYQLTRNGSIILNGYDKSDGMPFDIVVQKNGKKIGIEVSFQVTTNSVIERKSGQAENRFKLMNENGSWIAYVIDGAGNFQRSSAIRNICNFSDCTVAYSKEEIAILANFIQEKLND</sequence>
<evidence type="ECO:0000259" key="2">
    <source>
        <dbReference type="Pfam" id="PF26568"/>
    </source>
</evidence>
<proteinExistence type="predicted"/>
<comment type="caution">
    <text evidence="3">The sequence shown here is derived from an EMBL/GenBank/DDBJ whole genome shotgun (WGS) entry which is preliminary data.</text>
</comment>
<evidence type="ECO:0000259" key="1">
    <source>
        <dbReference type="Pfam" id="PF24447"/>
    </source>
</evidence>
<gene>
    <name evidence="3" type="ORF">HC246_07080</name>
</gene>
<keyword evidence="3" id="KW-0540">Nuclease</keyword>
<protein>
    <submittedName>
        <fullName evidence="3">Restriction endonuclease</fullName>
    </submittedName>
</protein>
<reference evidence="3 4" key="1">
    <citation type="submission" date="2020-03" db="EMBL/GenBank/DDBJ databases">
        <title>Draft Genome Sequence of 2-Methylisoborneol Producing Pseudanabaena yagii Strain GIHE-NHR1 Isolated from North Han River in South Korea.</title>
        <authorList>
            <person name="Jeong J."/>
        </authorList>
    </citation>
    <scope>NUCLEOTIDE SEQUENCE [LARGE SCALE GENOMIC DNA]</scope>
    <source>
        <strain evidence="3 4">GIHE-NHR1</strain>
    </source>
</reference>